<accession>A0A7J6LIF0</accession>
<evidence type="ECO:0000313" key="2">
    <source>
        <dbReference type="EMBL" id="KAF4658916.1"/>
    </source>
</evidence>
<keyword evidence="3" id="KW-1185">Reference proteome</keyword>
<comment type="caution">
    <text evidence="2">The sequence shown here is derived from an EMBL/GenBank/DDBJ whole genome shotgun (WGS) entry which is preliminary data.</text>
</comment>
<gene>
    <name evidence="2" type="ORF">FOL47_007790</name>
</gene>
<feature type="signal peptide" evidence="1">
    <location>
        <begin position="1"/>
        <end position="19"/>
    </location>
</feature>
<evidence type="ECO:0000256" key="1">
    <source>
        <dbReference type="SAM" id="SignalP"/>
    </source>
</evidence>
<evidence type="ECO:0000313" key="3">
    <source>
        <dbReference type="Proteomes" id="UP000591131"/>
    </source>
</evidence>
<dbReference type="OrthoDB" id="447472at2759"/>
<sequence>MFIHASSVLLFGLLCLSAATRQYRVTSVVTFPAAVKIDDYKDMISAGVERIVIGLAAVRPDGTLDFKRVNKALMDEVHGITKDTDVELFVRLSPIIKEDSAQKFQKVLTNQLKKYFDEFHLDGALVHPQVLSSSTSVVAEGLRYIGDTVRGIKSWRGRRGRVGLMFNTAERSWSLIAPTKPVDHYDFAVCLLNIVSPIEISNTKQFAVDVLHRWNNITSFSRMLEFGVMPLGRKVGEDSIFYRSLIYDGAPVTGDGKFNGYFYDSQTQINEKAEIVINSQMRGISFIGAEFDLHATDKRSLVAAALAKFPAL</sequence>
<dbReference type="Proteomes" id="UP000591131">
    <property type="component" value="Unassembled WGS sequence"/>
</dbReference>
<organism evidence="2 3">
    <name type="scientific">Perkinsus chesapeaki</name>
    <name type="common">Clam parasite</name>
    <name type="synonym">Perkinsus andrewsi</name>
    <dbReference type="NCBI Taxonomy" id="330153"/>
    <lineage>
        <taxon>Eukaryota</taxon>
        <taxon>Sar</taxon>
        <taxon>Alveolata</taxon>
        <taxon>Perkinsozoa</taxon>
        <taxon>Perkinsea</taxon>
        <taxon>Perkinsida</taxon>
        <taxon>Perkinsidae</taxon>
        <taxon>Perkinsus</taxon>
    </lineage>
</organism>
<feature type="chain" id="PRO_5029525553" description="Chitinase" evidence="1">
    <location>
        <begin position="20"/>
        <end position="312"/>
    </location>
</feature>
<name>A0A7J6LIF0_PERCH</name>
<dbReference type="AlphaFoldDB" id="A0A7J6LIF0"/>
<keyword evidence="1" id="KW-0732">Signal</keyword>
<protein>
    <recommendedName>
        <fullName evidence="4">Chitinase</fullName>
    </recommendedName>
</protein>
<evidence type="ECO:0008006" key="4">
    <source>
        <dbReference type="Google" id="ProtNLM"/>
    </source>
</evidence>
<proteinExistence type="predicted"/>
<dbReference type="EMBL" id="JAAPAO010000474">
    <property type="protein sequence ID" value="KAF4658916.1"/>
    <property type="molecule type" value="Genomic_DNA"/>
</dbReference>
<reference evidence="2 3" key="1">
    <citation type="submission" date="2020-04" db="EMBL/GenBank/DDBJ databases">
        <title>Perkinsus chesapeaki whole genome sequence.</title>
        <authorList>
            <person name="Bogema D.R."/>
        </authorList>
    </citation>
    <scope>NUCLEOTIDE SEQUENCE [LARGE SCALE GENOMIC DNA]</scope>
    <source>
        <strain evidence="2">ATCC PRA-425</strain>
    </source>
</reference>